<accession>A0A9J6C6Q0</accession>
<keyword evidence="3" id="KW-1185">Reference proteome</keyword>
<feature type="compositionally biased region" description="Basic and acidic residues" evidence="1">
    <location>
        <begin position="311"/>
        <end position="320"/>
    </location>
</feature>
<feature type="region of interest" description="Disordered" evidence="1">
    <location>
        <begin position="258"/>
        <end position="459"/>
    </location>
</feature>
<comment type="caution">
    <text evidence="2">The sequence shown here is derived from an EMBL/GenBank/DDBJ whole genome shotgun (WGS) entry which is preliminary data.</text>
</comment>
<feature type="region of interest" description="Disordered" evidence="1">
    <location>
        <begin position="78"/>
        <end position="137"/>
    </location>
</feature>
<feature type="compositionally biased region" description="Basic and acidic residues" evidence="1">
    <location>
        <begin position="411"/>
        <end position="449"/>
    </location>
</feature>
<organism evidence="2 3">
    <name type="scientific">Polypedilum vanderplanki</name>
    <name type="common">Sleeping chironomid midge</name>
    <dbReference type="NCBI Taxonomy" id="319348"/>
    <lineage>
        <taxon>Eukaryota</taxon>
        <taxon>Metazoa</taxon>
        <taxon>Ecdysozoa</taxon>
        <taxon>Arthropoda</taxon>
        <taxon>Hexapoda</taxon>
        <taxon>Insecta</taxon>
        <taxon>Pterygota</taxon>
        <taxon>Neoptera</taxon>
        <taxon>Endopterygota</taxon>
        <taxon>Diptera</taxon>
        <taxon>Nematocera</taxon>
        <taxon>Chironomoidea</taxon>
        <taxon>Chironomidae</taxon>
        <taxon>Chironominae</taxon>
        <taxon>Polypedilum</taxon>
        <taxon>Polypedilum</taxon>
    </lineage>
</organism>
<feature type="compositionally biased region" description="Polar residues" evidence="1">
    <location>
        <begin position="378"/>
        <end position="387"/>
    </location>
</feature>
<evidence type="ECO:0000313" key="2">
    <source>
        <dbReference type="EMBL" id="KAG5677499.1"/>
    </source>
</evidence>
<dbReference type="Proteomes" id="UP001107558">
    <property type="component" value="Chromosome 2"/>
</dbReference>
<feature type="region of interest" description="Disordered" evidence="1">
    <location>
        <begin position="190"/>
        <end position="216"/>
    </location>
</feature>
<feature type="compositionally biased region" description="Basic and acidic residues" evidence="1">
    <location>
        <begin position="106"/>
        <end position="121"/>
    </location>
</feature>
<gene>
    <name evidence="2" type="ORF">PVAND_007256</name>
</gene>
<feature type="compositionally biased region" description="Polar residues" evidence="1">
    <location>
        <begin position="344"/>
        <end position="355"/>
    </location>
</feature>
<proteinExistence type="predicted"/>
<dbReference type="OrthoDB" id="10409742at2759"/>
<sequence>MYSYNRIHNDYDTNVVRVELNSSSYRPHTTAVISRAASREPLKITSSTTLHRNDTFTKGNNNNSGIVRSETFIVKHHENNSSDEHQHHQRYEPDYGTYTRSKKKSSRDSNEFKYDRDDDKQNYNTYTRKEKRGSNDEKSLYINTDTYRKLDKKRASLLSQESENLNVETFTKSSKPKRVESFIKKIEKNLWRRKDPKEPSPAPSSDKSDRESSTIKRSKNIFNLIASGKKSTREVEIQCKMDEDNDYYSGIAVRKSSLSLSPDHRHHHKKSSMRPLKSSQRYENGSNQRLTSIIKSSVDRNRNKTTSQQRRNNDHPHYEYENGNMNKKSSTPAPIRVEIDLRNSKNNQSNKYVESSNRKPIGIASPLPQPRSVLKSGTGKNYDSNSSNKKHNEISRNQPPQSSSRLQVESNFRRDEGERMSFREYREQLRAAKNENRKVPDTSDDDLRRSYQQSFFIPM</sequence>
<protein>
    <submittedName>
        <fullName evidence="2">Uncharacterized protein</fullName>
    </submittedName>
</protein>
<feature type="compositionally biased region" description="Polar residues" evidence="1">
    <location>
        <begin position="277"/>
        <end position="295"/>
    </location>
</feature>
<dbReference type="AlphaFoldDB" id="A0A9J6C6Q0"/>
<feature type="compositionally biased region" description="Polar residues" evidence="1">
    <location>
        <begin position="323"/>
        <end position="332"/>
    </location>
</feature>
<feature type="compositionally biased region" description="Basic and acidic residues" evidence="1">
    <location>
        <begin position="78"/>
        <end position="93"/>
    </location>
</feature>
<feature type="compositionally biased region" description="Polar residues" evidence="1">
    <location>
        <begin position="395"/>
        <end position="410"/>
    </location>
</feature>
<dbReference type="EMBL" id="JADBJN010000002">
    <property type="protein sequence ID" value="KAG5677499.1"/>
    <property type="molecule type" value="Genomic_DNA"/>
</dbReference>
<reference evidence="2" key="1">
    <citation type="submission" date="2021-03" db="EMBL/GenBank/DDBJ databases">
        <title>Chromosome level genome of the anhydrobiotic midge Polypedilum vanderplanki.</title>
        <authorList>
            <person name="Yoshida Y."/>
            <person name="Kikawada T."/>
            <person name="Gusev O."/>
        </authorList>
    </citation>
    <scope>NUCLEOTIDE SEQUENCE</scope>
    <source>
        <strain evidence="2">NIAS01</strain>
        <tissue evidence="2">Whole body or cell culture</tissue>
    </source>
</reference>
<evidence type="ECO:0000256" key="1">
    <source>
        <dbReference type="SAM" id="MobiDB-lite"/>
    </source>
</evidence>
<evidence type="ECO:0000313" key="3">
    <source>
        <dbReference type="Proteomes" id="UP001107558"/>
    </source>
</evidence>
<feature type="region of interest" description="Disordered" evidence="1">
    <location>
        <begin position="45"/>
        <end position="65"/>
    </location>
</feature>
<feature type="compositionally biased region" description="Polar residues" evidence="1">
    <location>
        <begin position="450"/>
        <end position="459"/>
    </location>
</feature>
<name>A0A9J6C6Q0_POLVA</name>